<reference evidence="1 2" key="1">
    <citation type="submission" date="2013-03" db="EMBL/GenBank/DDBJ databases">
        <title>The Genome Sequence of Enterococcus dispar ATCC_51266 (Illumina only assembly).</title>
        <authorList>
            <consortium name="The Broad Institute Genomics Platform"/>
            <consortium name="The Broad Institute Genome Sequencing Center for Infectious Disease"/>
            <person name="Earl A."/>
            <person name="Russ C."/>
            <person name="Gilmore M."/>
            <person name="Surin D."/>
            <person name="Walker B."/>
            <person name="Young S."/>
            <person name="Zeng Q."/>
            <person name="Gargeya S."/>
            <person name="Fitzgerald M."/>
            <person name="Haas B."/>
            <person name="Abouelleil A."/>
            <person name="Allen A.W."/>
            <person name="Alvarado L."/>
            <person name="Arachchi H.M."/>
            <person name="Berlin A.M."/>
            <person name="Chapman S.B."/>
            <person name="Gainer-Dewar J."/>
            <person name="Goldberg J."/>
            <person name="Griggs A."/>
            <person name="Gujja S."/>
            <person name="Hansen M."/>
            <person name="Howarth C."/>
            <person name="Imamovic A."/>
            <person name="Ireland A."/>
            <person name="Larimer J."/>
            <person name="McCowan C."/>
            <person name="Murphy C."/>
            <person name="Pearson M."/>
            <person name="Poon T.W."/>
            <person name="Priest M."/>
            <person name="Roberts A."/>
            <person name="Saif S."/>
            <person name="Shea T."/>
            <person name="Sisk P."/>
            <person name="Sykes S."/>
            <person name="Wortman J."/>
            <person name="Nusbaum C."/>
            <person name="Birren B."/>
        </authorList>
    </citation>
    <scope>NUCLEOTIDE SEQUENCE [LARGE SCALE GENOMIC DNA]</scope>
    <source>
        <strain evidence="1 2">ATCC 51266</strain>
    </source>
</reference>
<comment type="caution">
    <text evidence="1">The sequence shown here is derived from an EMBL/GenBank/DDBJ whole genome shotgun (WGS) entry which is preliminary data.</text>
</comment>
<dbReference type="eggNOG" id="ENOG5030JJ6">
    <property type="taxonomic scope" value="Bacteria"/>
</dbReference>
<keyword evidence="2" id="KW-1185">Reference proteome</keyword>
<name>S0KNK0_9ENTE</name>
<gene>
    <name evidence="1" type="ORF">OMK_00971</name>
</gene>
<dbReference type="EMBL" id="AHYR01000004">
    <property type="protein sequence ID" value="EOT42610.1"/>
    <property type="molecule type" value="Genomic_DNA"/>
</dbReference>
<dbReference type="HOGENOM" id="CLU_166772_0_0_9"/>
<dbReference type="RefSeq" id="WP_016172151.1">
    <property type="nucleotide sequence ID" value="NZ_ASWK01000001.1"/>
</dbReference>
<organism evidence="1 2">
    <name type="scientific">Enterococcus dispar ATCC 51266</name>
    <dbReference type="NCBI Taxonomy" id="1139219"/>
    <lineage>
        <taxon>Bacteria</taxon>
        <taxon>Bacillati</taxon>
        <taxon>Bacillota</taxon>
        <taxon>Bacilli</taxon>
        <taxon>Lactobacillales</taxon>
        <taxon>Enterococcaceae</taxon>
        <taxon>Enterococcus</taxon>
    </lineage>
</organism>
<dbReference type="STRING" id="44009.RV01_GL001213"/>
<sequence length="104" mass="11846">MFKNELAKNRYREKLRRSLLDQLQNQNTSIEPFTDNIDRYIKLWETAILLETDISEKGIRLPDGKKNDSVALLVSVNKQMGLMLDKLGITPEVVSGGNESVPEL</sequence>
<protein>
    <submittedName>
        <fullName evidence="1">Phage terminase small subunit</fullName>
    </submittedName>
</protein>
<dbReference type="Proteomes" id="UP000014127">
    <property type="component" value="Unassembled WGS sequence"/>
</dbReference>
<accession>S0KNK0</accession>
<dbReference type="PATRIC" id="fig|1139219.3.peg.937"/>
<evidence type="ECO:0000313" key="1">
    <source>
        <dbReference type="EMBL" id="EOT42610.1"/>
    </source>
</evidence>
<evidence type="ECO:0000313" key="2">
    <source>
        <dbReference type="Proteomes" id="UP000014127"/>
    </source>
</evidence>
<proteinExistence type="predicted"/>
<dbReference type="AlphaFoldDB" id="S0KNK0"/>
<dbReference type="OrthoDB" id="2192520at2"/>